<keyword evidence="1" id="KW-0812">Transmembrane</keyword>
<keyword evidence="1" id="KW-0472">Membrane</keyword>
<gene>
    <name evidence="2" type="ORF">HMH01_04630</name>
</gene>
<keyword evidence="3" id="KW-1185">Reference proteome</keyword>
<dbReference type="EMBL" id="JABFBC010000001">
    <property type="protein sequence ID" value="NNU79722.1"/>
    <property type="molecule type" value="Genomic_DNA"/>
</dbReference>
<feature type="transmembrane region" description="Helical" evidence="1">
    <location>
        <begin position="135"/>
        <end position="155"/>
    </location>
</feature>
<name>A0A849L0D2_9RHOB</name>
<dbReference type="AlphaFoldDB" id="A0A849L0D2"/>
<evidence type="ECO:0000313" key="3">
    <source>
        <dbReference type="Proteomes" id="UP000572377"/>
    </source>
</evidence>
<feature type="transmembrane region" description="Helical" evidence="1">
    <location>
        <begin position="20"/>
        <end position="45"/>
    </location>
</feature>
<feature type="transmembrane region" description="Helical" evidence="1">
    <location>
        <begin position="96"/>
        <end position="123"/>
    </location>
</feature>
<accession>A0A849L0D2</accession>
<comment type="caution">
    <text evidence="2">The sequence shown here is derived from an EMBL/GenBank/DDBJ whole genome shotgun (WGS) entry which is preliminary data.</text>
</comment>
<evidence type="ECO:0000256" key="1">
    <source>
        <dbReference type="SAM" id="Phobius"/>
    </source>
</evidence>
<dbReference type="Proteomes" id="UP000572377">
    <property type="component" value="Unassembled WGS sequence"/>
</dbReference>
<organism evidence="2 3">
    <name type="scientific">Halovulum dunhuangense</name>
    <dbReference type="NCBI Taxonomy" id="1505036"/>
    <lineage>
        <taxon>Bacteria</taxon>
        <taxon>Pseudomonadati</taxon>
        <taxon>Pseudomonadota</taxon>
        <taxon>Alphaproteobacteria</taxon>
        <taxon>Rhodobacterales</taxon>
        <taxon>Paracoccaceae</taxon>
        <taxon>Halovulum</taxon>
    </lineage>
</organism>
<dbReference type="RefSeq" id="WP_171322925.1">
    <property type="nucleotide sequence ID" value="NZ_JABFBC010000001.1"/>
</dbReference>
<protein>
    <submittedName>
        <fullName evidence="2">Uncharacterized protein</fullName>
    </submittedName>
</protein>
<keyword evidence="1" id="KW-1133">Transmembrane helix</keyword>
<sequence length="171" mass="17949">MAWPAWKTDPEAARNLPLRVIAGAALTALVALPAACFFLRSILIAVSIDTEGMARPGMARQVANLLGAMILSPAIAWAYLLAAIPVTRSMARGGRLGWAAVSLVALVLGFAATWAAAAVAGLWAGVPGASLRAGLVGAAVALPFGLFFWLMLRLLRPDAFDPRRRVDSVFE</sequence>
<feature type="transmembrane region" description="Helical" evidence="1">
    <location>
        <begin position="65"/>
        <end position="84"/>
    </location>
</feature>
<evidence type="ECO:0000313" key="2">
    <source>
        <dbReference type="EMBL" id="NNU79722.1"/>
    </source>
</evidence>
<reference evidence="2 3" key="1">
    <citation type="submission" date="2020-05" db="EMBL/GenBank/DDBJ databases">
        <title>Gimesia benthica sp. nov., a novel planctomycete isolated from a deep-sea water sample of the Northwest Indian Ocean.</title>
        <authorList>
            <person name="Wang J."/>
            <person name="Ruan C."/>
            <person name="Song L."/>
            <person name="Zhu Y."/>
            <person name="Li A."/>
            <person name="Zheng X."/>
            <person name="Wang L."/>
            <person name="Lu Z."/>
            <person name="Huang Y."/>
            <person name="Du W."/>
            <person name="Zhou Y."/>
            <person name="Huang L."/>
            <person name="Dai X."/>
        </authorList>
    </citation>
    <scope>NUCLEOTIDE SEQUENCE [LARGE SCALE GENOMIC DNA]</scope>
    <source>
        <strain evidence="2 3">YYQ-30</strain>
    </source>
</reference>
<proteinExistence type="predicted"/>